<feature type="binding site" evidence="5">
    <location>
        <position position="344"/>
    </location>
    <ligand>
        <name>S-adenosyl-L-methionine</name>
        <dbReference type="ChEBI" id="CHEBI:59789"/>
    </ligand>
</feature>
<dbReference type="GO" id="GO:0001510">
    <property type="term" value="P:RNA methylation"/>
    <property type="evidence" value="ECO:0007669"/>
    <property type="project" value="InterPro"/>
</dbReference>
<dbReference type="Proteomes" id="UP000419144">
    <property type="component" value="Unassembled WGS sequence"/>
</dbReference>
<keyword evidence="4 5" id="KW-0694">RNA-binding</keyword>
<gene>
    <name evidence="8" type="ORF">LtaPh_1811000</name>
</gene>
<reference evidence="8" key="1">
    <citation type="submission" date="2019-11" db="EMBL/GenBank/DDBJ databases">
        <title>Leishmania tarentolae CDS.</title>
        <authorList>
            <person name="Goto Y."/>
            <person name="Yamagishi J."/>
        </authorList>
    </citation>
    <scope>NUCLEOTIDE SEQUENCE [LARGE SCALE GENOMIC DNA]</scope>
    <source>
        <strain evidence="8">Parrot Tar II</strain>
    </source>
</reference>
<dbReference type="Gene3D" id="3.40.50.150">
    <property type="entry name" value="Vaccinia Virus protein VP39"/>
    <property type="match status" value="1"/>
</dbReference>
<organism evidence="8 9">
    <name type="scientific">Leishmania tarentolae</name>
    <name type="common">Sauroleishmania tarentolae</name>
    <dbReference type="NCBI Taxonomy" id="5689"/>
    <lineage>
        <taxon>Eukaryota</taxon>
        <taxon>Discoba</taxon>
        <taxon>Euglenozoa</taxon>
        <taxon>Kinetoplastea</taxon>
        <taxon>Metakinetoplastina</taxon>
        <taxon>Trypanosomatida</taxon>
        <taxon>Trypanosomatidae</taxon>
        <taxon>Leishmaniinae</taxon>
        <taxon>Leishmania</taxon>
        <taxon>lizard Leishmania</taxon>
    </lineage>
</organism>
<evidence type="ECO:0000313" key="8">
    <source>
        <dbReference type="EMBL" id="GET87823.1"/>
    </source>
</evidence>
<comment type="caution">
    <text evidence="8">The sequence shown here is derived from an EMBL/GenBank/DDBJ whole genome shotgun (WGS) entry which is preliminary data.</text>
</comment>
<dbReference type="AlphaFoldDB" id="A0A640KE06"/>
<dbReference type="PANTHER" id="PTHR22808">
    <property type="entry name" value="NCL1 YEAST -RELATED NOL1/NOP2/FMU SUN DOMAIN-CONTAINING"/>
    <property type="match status" value="1"/>
</dbReference>
<dbReference type="PANTHER" id="PTHR22808:SF10">
    <property type="entry name" value="PUTATIVE-RELATED"/>
    <property type="match status" value="1"/>
</dbReference>
<dbReference type="GO" id="GO:0003723">
    <property type="term" value="F:RNA binding"/>
    <property type="evidence" value="ECO:0007669"/>
    <property type="project" value="UniProtKB-UniRule"/>
</dbReference>
<evidence type="ECO:0000256" key="6">
    <source>
        <dbReference type="SAM" id="MobiDB-lite"/>
    </source>
</evidence>
<name>A0A640KE06_LEITA</name>
<proteinExistence type="inferred from homology"/>
<evidence type="ECO:0000256" key="4">
    <source>
        <dbReference type="ARBA" id="ARBA00022884"/>
    </source>
</evidence>
<sequence>MKRREERRQRERDQLPAALMKLLELIPSDEDARSYLTREFADITQDEAGSNTPYSAEGSGHAADTGDAWIYGRGLEKLLSTLGEEACPDGAFDVVRITRRVPRNQSTINRIHVAELCFALSQVSGPVSVHERRRAAAAAFGPLDEMSPLLQYYRGSRFGAIVRGEDPSSPAARHAAAAAALSEENSSHSEITSADSGKSQKVDSEWPAFVQSISTPLPMTLRVHRSERVLEAIAIRMLTTPDIAAVVRPVAAFPSSSGLYSCRNSDYHSHKRVEYVCRTLHTASAVSFQEVVSAIPLFVLDVHPQHTVLDLCAAPGSKTVQALDSMLCGGWSADTCRGVLIANEKDRVKATQTLPARLKRYHAPNVMTTRCDGVQWPRIYMDDSTNPSSEPQEQKFDRIICDVPCSGDGTIRKERSVATTWSASYVKSLVPTQQALLCRGLDLLATGGILVYSTCSMNPKEDEEVVCIGLETFGDNVELIDVNAVLQQKGFHLNSAGGILSPNVEAMQHAVLPPTYDGRKVLRVLPHRDDTGGFFVAAFRKVKQPAWTAPTVVRHKLNHWMKGKLWAPVGMEDEAWVNISTFYGFDRHDEASFVYYDATSSSSGKGLVPLYHLNPNGGPMRRIVLSTPALAEMVLRTRPYKGPGVEVVSVGVRAFEAYDGKFLPTATCRWRAVVESASFLAPRFTARRLHFRVSKHKRLLEDLLRNGHIYTKDHWRAVLGGDPAVVAANANPKALVKPGTRLEELLTQGSSESSISDDEVEVLLTSQVEIGCVLVGIISDEPADAAAGPWYVSATLSGRKLEIAIDGSLRAFGLMALLGIHGIERASLADNHSRREVADEGPEGQAKEA</sequence>
<dbReference type="PROSITE" id="PS51686">
    <property type="entry name" value="SAM_MT_RSMB_NOP"/>
    <property type="match status" value="1"/>
</dbReference>
<evidence type="ECO:0000259" key="7">
    <source>
        <dbReference type="PROSITE" id="PS51686"/>
    </source>
</evidence>
<feature type="active site" description="Nucleophile" evidence="5">
    <location>
        <position position="455"/>
    </location>
</feature>
<keyword evidence="3 5" id="KW-0949">S-adenosyl-L-methionine</keyword>
<dbReference type="InterPro" id="IPR029063">
    <property type="entry name" value="SAM-dependent_MTases_sf"/>
</dbReference>
<dbReference type="InterPro" id="IPR023267">
    <property type="entry name" value="RCMT"/>
</dbReference>
<feature type="binding site" evidence="5">
    <location>
        <position position="372"/>
    </location>
    <ligand>
        <name>S-adenosyl-L-methionine</name>
        <dbReference type="ChEBI" id="CHEBI:59789"/>
    </ligand>
</feature>
<dbReference type="Pfam" id="PF01189">
    <property type="entry name" value="Methyltr_RsmB-F"/>
    <property type="match status" value="1"/>
</dbReference>
<comment type="similarity">
    <text evidence="5">Belongs to the class I-like SAM-binding methyltransferase superfamily. RsmB/NOP family.</text>
</comment>
<evidence type="ECO:0000313" key="9">
    <source>
        <dbReference type="Proteomes" id="UP000419144"/>
    </source>
</evidence>
<dbReference type="VEuPathDB" id="TriTrypDB:LtaPh_1811000"/>
<keyword evidence="9" id="KW-1185">Reference proteome</keyword>
<dbReference type="PRINTS" id="PR02008">
    <property type="entry name" value="RCMTFAMILY"/>
</dbReference>
<evidence type="ECO:0000256" key="1">
    <source>
        <dbReference type="ARBA" id="ARBA00022603"/>
    </source>
</evidence>
<protein>
    <submittedName>
        <fullName evidence="8">Methyltransferase, putative</fullName>
    </submittedName>
</protein>
<feature type="domain" description="SAM-dependent MTase RsmB/NOP-type" evidence="7">
    <location>
        <begin position="209"/>
        <end position="542"/>
    </location>
</feature>
<evidence type="ECO:0000256" key="5">
    <source>
        <dbReference type="PROSITE-ProRule" id="PRU01023"/>
    </source>
</evidence>
<dbReference type="SUPFAM" id="SSF53335">
    <property type="entry name" value="S-adenosyl-L-methionine-dependent methyltransferases"/>
    <property type="match status" value="1"/>
</dbReference>
<keyword evidence="2 5" id="KW-0808">Transferase</keyword>
<evidence type="ECO:0000256" key="3">
    <source>
        <dbReference type="ARBA" id="ARBA00022691"/>
    </source>
</evidence>
<feature type="binding site" evidence="5">
    <location>
        <position position="402"/>
    </location>
    <ligand>
        <name>S-adenosyl-L-methionine</name>
        <dbReference type="ChEBI" id="CHEBI:59789"/>
    </ligand>
</feature>
<dbReference type="GO" id="GO:0008173">
    <property type="term" value="F:RNA methyltransferase activity"/>
    <property type="evidence" value="ECO:0007669"/>
    <property type="project" value="InterPro"/>
</dbReference>
<dbReference type="FunFam" id="3.40.50.150:FF:000677">
    <property type="entry name" value="Methyltransferase, putative"/>
    <property type="match status" value="1"/>
</dbReference>
<accession>A0A640KE06</accession>
<dbReference type="OrthoDB" id="6093671at2759"/>
<dbReference type="CDD" id="cd02440">
    <property type="entry name" value="AdoMet_MTases"/>
    <property type="match status" value="1"/>
</dbReference>
<feature type="compositionally biased region" description="Low complexity" evidence="6">
    <location>
        <begin position="180"/>
        <end position="190"/>
    </location>
</feature>
<dbReference type="InterPro" id="IPR001678">
    <property type="entry name" value="MeTrfase_RsmB-F_NOP2_dom"/>
</dbReference>
<evidence type="ECO:0000256" key="2">
    <source>
        <dbReference type="ARBA" id="ARBA00022679"/>
    </source>
</evidence>
<feature type="region of interest" description="Disordered" evidence="6">
    <location>
        <begin position="180"/>
        <end position="199"/>
    </location>
</feature>
<dbReference type="EMBL" id="BLBS01000023">
    <property type="protein sequence ID" value="GET87823.1"/>
    <property type="molecule type" value="Genomic_DNA"/>
</dbReference>
<keyword evidence="1 5" id="KW-0489">Methyltransferase</keyword>
<feature type="binding site" evidence="5">
    <location>
        <begin position="312"/>
        <end position="318"/>
    </location>
    <ligand>
        <name>S-adenosyl-L-methionine</name>
        <dbReference type="ChEBI" id="CHEBI:59789"/>
    </ligand>
</feature>
<dbReference type="InterPro" id="IPR049560">
    <property type="entry name" value="MeTrfase_RsmB-F_NOP2_cat"/>
</dbReference>